<protein>
    <recommendedName>
        <fullName evidence="3">Bacterial sugar transferase domain-containing protein</fullName>
    </recommendedName>
</protein>
<evidence type="ECO:0000256" key="2">
    <source>
        <dbReference type="SAM" id="Phobius"/>
    </source>
</evidence>
<proteinExistence type="inferred from homology"/>
<keyword evidence="2" id="KW-1133">Transmembrane helix</keyword>
<dbReference type="GO" id="GO:0016780">
    <property type="term" value="F:phosphotransferase activity, for other substituted phosphate groups"/>
    <property type="evidence" value="ECO:0007669"/>
    <property type="project" value="TreeGrafter"/>
</dbReference>
<keyword evidence="5" id="KW-1185">Reference proteome</keyword>
<evidence type="ECO:0000259" key="3">
    <source>
        <dbReference type="Pfam" id="PF02397"/>
    </source>
</evidence>
<feature type="domain" description="Bacterial sugar transferase" evidence="3">
    <location>
        <begin position="4"/>
        <end position="181"/>
    </location>
</feature>
<dbReference type="Pfam" id="PF02397">
    <property type="entry name" value="Bac_transf"/>
    <property type="match status" value="1"/>
</dbReference>
<dbReference type="PANTHER" id="PTHR30576:SF0">
    <property type="entry name" value="UNDECAPRENYL-PHOSPHATE N-ACETYLGALACTOSAMINYL 1-PHOSPHATE TRANSFERASE-RELATED"/>
    <property type="match status" value="1"/>
</dbReference>
<dbReference type="EMBL" id="BMEL01000002">
    <property type="protein sequence ID" value="GGF22681.1"/>
    <property type="molecule type" value="Genomic_DNA"/>
</dbReference>
<dbReference type="Proteomes" id="UP000660110">
    <property type="component" value="Unassembled WGS sequence"/>
</dbReference>
<evidence type="ECO:0000313" key="4">
    <source>
        <dbReference type="EMBL" id="GGF22681.1"/>
    </source>
</evidence>
<feature type="transmembrane region" description="Helical" evidence="2">
    <location>
        <begin position="7"/>
        <end position="32"/>
    </location>
</feature>
<comment type="similarity">
    <text evidence="1">Belongs to the bacterial sugar transferase family.</text>
</comment>
<dbReference type="PANTHER" id="PTHR30576">
    <property type="entry name" value="COLANIC BIOSYNTHESIS UDP-GLUCOSE LIPID CARRIER TRANSFERASE"/>
    <property type="match status" value="1"/>
</dbReference>
<evidence type="ECO:0000256" key="1">
    <source>
        <dbReference type="ARBA" id="ARBA00006464"/>
    </source>
</evidence>
<keyword evidence="2" id="KW-0472">Membrane</keyword>
<reference evidence="4" key="1">
    <citation type="journal article" date="2014" name="Int. J. Syst. Evol. Microbiol.">
        <title>Complete genome sequence of Corynebacterium casei LMG S-19264T (=DSM 44701T), isolated from a smear-ripened cheese.</title>
        <authorList>
            <consortium name="US DOE Joint Genome Institute (JGI-PGF)"/>
            <person name="Walter F."/>
            <person name="Albersmeier A."/>
            <person name="Kalinowski J."/>
            <person name="Ruckert C."/>
        </authorList>
    </citation>
    <scope>NUCLEOTIDE SEQUENCE</scope>
    <source>
        <strain evidence="4">CGMCC 1.12153</strain>
    </source>
</reference>
<evidence type="ECO:0000313" key="5">
    <source>
        <dbReference type="Proteomes" id="UP000660110"/>
    </source>
</evidence>
<gene>
    <name evidence="4" type="ORF">GCM10010954_21880</name>
</gene>
<comment type="caution">
    <text evidence="4">The sequence shown here is derived from an EMBL/GenBank/DDBJ whole genome shotgun (WGS) entry which is preliminary data.</text>
</comment>
<keyword evidence="2" id="KW-0812">Transmembrane</keyword>
<accession>A0A917B646</accession>
<dbReference type="InterPro" id="IPR003362">
    <property type="entry name" value="Bact_transf"/>
</dbReference>
<dbReference type="RefSeq" id="WP_188377515.1">
    <property type="nucleotide sequence ID" value="NZ_BMEL01000002.1"/>
</dbReference>
<name>A0A917B646_HALAA</name>
<sequence>MKAKRVFDILMSLGCLFLMSPFFLLIAIAILVDDGRPVLFKQQRLGYDGKQFSIFKFRTMTSGDHSESYNDKQIKINQKVTRPGVLLRKTSLDETPQLLNILKGDMSIIGPRPVLPNHLHKYDNYQKQRLGMKPGVTGWAQVNGRHSIPWSKRIEYDVWYVKNYSFLLDFKILLKTIKVVLFREGVSNNQTMGEQEDFDDKRKEK</sequence>
<organism evidence="4 5">
    <name type="scientific">Halobacillus andaensis</name>
    <dbReference type="NCBI Taxonomy" id="1176239"/>
    <lineage>
        <taxon>Bacteria</taxon>
        <taxon>Bacillati</taxon>
        <taxon>Bacillota</taxon>
        <taxon>Bacilli</taxon>
        <taxon>Bacillales</taxon>
        <taxon>Bacillaceae</taxon>
        <taxon>Halobacillus</taxon>
    </lineage>
</organism>
<dbReference type="AlphaFoldDB" id="A0A917B646"/>
<reference evidence="4" key="2">
    <citation type="submission" date="2020-09" db="EMBL/GenBank/DDBJ databases">
        <authorList>
            <person name="Sun Q."/>
            <person name="Zhou Y."/>
        </authorList>
    </citation>
    <scope>NUCLEOTIDE SEQUENCE</scope>
    <source>
        <strain evidence="4">CGMCC 1.12153</strain>
    </source>
</reference>